<keyword evidence="26" id="KW-0349">Heme</keyword>
<evidence type="ECO:0000256" key="14">
    <source>
        <dbReference type="ARBA" id="ARBA00022946"/>
    </source>
</evidence>
<feature type="binding site" evidence="29">
    <location>
        <begin position="523"/>
        <end position="538"/>
    </location>
    <ligand>
        <name>FAD</name>
        <dbReference type="ChEBI" id="CHEBI:57692"/>
    </ligand>
</feature>
<dbReference type="PRINTS" id="PR00463">
    <property type="entry name" value="EP450I"/>
</dbReference>
<dbReference type="EMBL" id="CM017321">
    <property type="protein sequence ID" value="KAE7999917.1"/>
    <property type="molecule type" value="Genomic_DNA"/>
</dbReference>
<evidence type="ECO:0000256" key="8">
    <source>
        <dbReference type="ARBA" id="ARBA00022532"/>
    </source>
</evidence>
<dbReference type="InterPro" id="IPR030664">
    <property type="entry name" value="SdhA/FrdA/AprA"/>
</dbReference>
<dbReference type="UniPathway" id="UPA00223">
    <property type="reaction ID" value="UER01006"/>
</dbReference>
<feature type="binding site" evidence="28">
    <location>
        <position position="885"/>
    </location>
    <ligand>
        <name>substrate</name>
    </ligand>
</feature>
<dbReference type="GO" id="GO:0006099">
    <property type="term" value="P:tricarboxylic acid cycle"/>
    <property type="evidence" value="ECO:0007669"/>
    <property type="project" value="UniProtKB-UniPathway"/>
</dbReference>
<feature type="binding site" description="axial binding residue" evidence="26">
    <location>
        <position position="434"/>
    </location>
    <ligand>
        <name>heme</name>
        <dbReference type="ChEBI" id="CHEBI:30413"/>
    </ligand>
    <ligandPart>
        <name>Fe</name>
        <dbReference type="ChEBI" id="CHEBI:18248"/>
    </ligandPart>
</feature>
<dbReference type="PANTHER" id="PTHR11632:SF51">
    <property type="entry name" value="SUCCINATE DEHYDROGENASE [UBIQUINONE] FLAVOPROTEIN SUBUNIT, MITOCHONDRIAL"/>
    <property type="match status" value="1"/>
</dbReference>
<feature type="domain" description="FAD-dependent oxidoreductase 2 FAD-binding" evidence="33">
    <location>
        <begin position="495"/>
        <end position="891"/>
    </location>
</feature>
<evidence type="ECO:0000256" key="18">
    <source>
        <dbReference type="ARBA" id="ARBA00023002"/>
    </source>
</evidence>
<evidence type="ECO:0000256" key="3">
    <source>
        <dbReference type="ARBA" id="ARBA00004788"/>
    </source>
</evidence>
<dbReference type="SUPFAM" id="SSF51905">
    <property type="entry name" value="FAD/NAD(P)-binding domain"/>
    <property type="match status" value="1"/>
</dbReference>
<keyword evidence="16 31" id="KW-0249">Electron transport</keyword>
<dbReference type="Pfam" id="PF00890">
    <property type="entry name" value="FAD_binding_2"/>
    <property type="match status" value="1"/>
</dbReference>
<feature type="binding site" evidence="29">
    <location>
        <position position="874"/>
    </location>
    <ligand>
        <name>FAD</name>
        <dbReference type="ChEBI" id="CHEBI:57692"/>
    </ligand>
</feature>
<dbReference type="FunFam" id="4.10.80.40:FF:000002">
    <property type="entry name" value="Succinate dehydrogenase [ubiquinone] flavoprotein subunit, mitochondrial"/>
    <property type="match status" value="1"/>
</dbReference>
<dbReference type="AlphaFoldDB" id="A0A5N6QLC6"/>
<evidence type="ECO:0000256" key="9">
    <source>
        <dbReference type="ARBA" id="ARBA00022630"/>
    </source>
</evidence>
<evidence type="ECO:0000256" key="7">
    <source>
        <dbReference type="ARBA" id="ARBA00022448"/>
    </source>
</evidence>
<evidence type="ECO:0000256" key="23">
    <source>
        <dbReference type="ARBA" id="ARBA00052902"/>
    </source>
</evidence>
<feature type="domain" description="Fumarate reductase/succinate dehydrogenase flavoprotein-like C-terminal" evidence="34">
    <location>
        <begin position="946"/>
        <end position="1078"/>
    </location>
</feature>
<keyword evidence="15" id="KW-0752">Steroid biosynthesis</keyword>
<dbReference type="PROSITE" id="PS00504">
    <property type="entry name" value="FRD_SDH_FAD_BINDING"/>
    <property type="match status" value="1"/>
</dbReference>
<dbReference type="InterPro" id="IPR017972">
    <property type="entry name" value="Cyt_P450_CS"/>
</dbReference>
<dbReference type="InterPro" id="IPR003953">
    <property type="entry name" value="FAD-dep_OxRdtase_2_FAD-bd"/>
</dbReference>
<keyword evidence="10 32" id="KW-0812">Transmembrane</keyword>
<dbReference type="OrthoDB" id="71672at2759"/>
<dbReference type="InterPro" id="IPR036188">
    <property type="entry name" value="FAD/NAD-bd_sf"/>
</dbReference>
<keyword evidence="25" id="KW-0443">Lipid metabolism</keyword>
<comment type="subcellular location">
    <subcellularLocation>
        <location evidence="1">Membrane</location>
        <topology evidence="1">Single-pass membrane protein</topology>
    </subcellularLocation>
    <subcellularLocation>
        <location evidence="2 31">Mitochondrion inner membrane</location>
        <topology evidence="2 31">Peripheral membrane protein</topology>
        <orientation evidence="2 31">Matrix side</orientation>
    </subcellularLocation>
</comment>
<feature type="binding site" evidence="29">
    <location>
        <position position="708"/>
    </location>
    <ligand>
        <name>FAD</name>
        <dbReference type="ChEBI" id="CHEBI:57692"/>
    </ligand>
</feature>
<dbReference type="GO" id="GO:0005743">
    <property type="term" value="C:mitochondrial inner membrane"/>
    <property type="evidence" value="ECO:0007669"/>
    <property type="project" value="UniProtKB-SubCell"/>
</dbReference>
<dbReference type="FunFam" id="3.90.700.10:FF:000001">
    <property type="entry name" value="Mitochondrial succinate dehydrogenase flavoprotein subunit"/>
    <property type="match status" value="1"/>
</dbReference>
<dbReference type="EC" id="1.3.5.1" evidence="31"/>
<comment type="catalytic activity">
    <reaction evidence="23">
        <text>cholesterol + reduced [NADPH--hemoprotein reductase] + O2 = (22S)-22-hydroxycholesterol + oxidized [NADPH--hemoprotein reductase] + H2O + H(+)</text>
        <dbReference type="Rhea" id="RHEA:69839"/>
        <dbReference type="Rhea" id="RHEA-COMP:11964"/>
        <dbReference type="Rhea" id="RHEA-COMP:11965"/>
        <dbReference type="ChEBI" id="CHEBI:1301"/>
        <dbReference type="ChEBI" id="CHEBI:15377"/>
        <dbReference type="ChEBI" id="CHEBI:15378"/>
        <dbReference type="ChEBI" id="CHEBI:15379"/>
        <dbReference type="ChEBI" id="CHEBI:16113"/>
        <dbReference type="ChEBI" id="CHEBI:57618"/>
        <dbReference type="ChEBI" id="CHEBI:58210"/>
    </reaction>
    <physiologicalReaction direction="left-to-right" evidence="23">
        <dbReference type="Rhea" id="RHEA:69840"/>
    </physiologicalReaction>
</comment>
<dbReference type="Gene3D" id="1.20.58.100">
    <property type="entry name" value="Fumarate reductase/succinate dehydrogenase flavoprotein-like, C-terminal domain"/>
    <property type="match status" value="1"/>
</dbReference>
<dbReference type="SUPFAM" id="SSF48264">
    <property type="entry name" value="Cytochrome P450"/>
    <property type="match status" value="1"/>
</dbReference>
<evidence type="ECO:0000256" key="15">
    <source>
        <dbReference type="ARBA" id="ARBA00022955"/>
    </source>
</evidence>
<evidence type="ECO:0000256" key="21">
    <source>
        <dbReference type="ARBA" id="ARBA00023136"/>
    </source>
</evidence>
<evidence type="ECO:0000259" key="34">
    <source>
        <dbReference type="Pfam" id="PF02910"/>
    </source>
</evidence>
<dbReference type="FunFam" id="1.10.630.10:FF:000061">
    <property type="entry name" value="Cytochrome P450 90B1"/>
    <property type="match status" value="1"/>
</dbReference>
<evidence type="ECO:0000256" key="13">
    <source>
        <dbReference type="ARBA" id="ARBA00022827"/>
    </source>
</evidence>
<dbReference type="SUPFAM" id="SSF56425">
    <property type="entry name" value="Succinate dehydrogenase/fumarate reductase flavoprotein, catalytic domain"/>
    <property type="match status" value="1"/>
</dbReference>
<dbReference type="GO" id="GO:0050660">
    <property type="term" value="F:flavin adenine dinucleotide binding"/>
    <property type="evidence" value="ECO:0007669"/>
    <property type="project" value="InterPro"/>
</dbReference>
<keyword evidence="9 29" id="KW-0285">Flavoprotein</keyword>
<dbReference type="PANTHER" id="PTHR11632">
    <property type="entry name" value="SUCCINATE DEHYDROGENASE 2 FLAVOPROTEIN SUBUNIT"/>
    <property type="match status" value="1"/>
</dbReference>
<dbReference type="InterPro" id="IPR002401">
    <property type="entry name" value="Cyt_P450_E_grp-I"/>
</dbReference>
<dbReference type="InterPro" id="IPR015939">
    <property type="entry name" value="Fum_Rdtase/Succ_DH_flav-like_C"/>
</dbReference>
<protein>
    <recommendedName>
        <fullName evidence="31">Succinate dehydrogenase [ubiquinone] flavoprotein subunit, mitochondrial</fullName>
        <ecNumber evidence="31">1.3.5.1</ecNumber>
    </recommendedName>
</protein>
<keyword evidence="12" id="KW-0999">Mitochondrion inner membrane</keyword>
<dbReference type="FunFam" id="1.20.58.100:FF:000001">
    <property type="entry name" value="Succinate dehydrogenase flavoprotein subunit (SdhA)"/>
    <property type="match status" value="1"/>
</dbReference>
<dbReference type="NCBIfam" id="TIGR01816">
    <property type="entry name" value="sdhA_forward"/>
    <property type="match status" value="1"/>
</dbReference>
<evidence type="ECO:0000259" key="33">
    <source>
        <dbReference type="Pfam" id="PF00890"/>
    </source>
</evidence>
<keyword evidence="14 31" id="KW-0809">Transit peptide</keyword>
<evidence type="ECO:0000256" key="19">
    <source>
        <dbReference type="ARBA" id="ARBA00023004"/>
    </source>
</evidence>
<dbReference type="SUPFAM" id="SSF46977">
    <property type="entry name" value="Succinate dehydrogenase/fumarate reductase flavoprotein C-terminal domain"/>
    <property type="match status" value="1"/>
</dbReference>
<dbReference type="InterPro" id="IPR001128">
    <property type="entry name" value="Cyt_P450"/>
</dbReference>
<comment type="similarity">
    <text evidence="4 31">Belongs to the FAD-dependent oxidoreductase 2 family. FRD/SDH subfamily.</text>
</comment>
<evidence type="ECO:0000256" key="1">
    <source>
        <dbReference type="ARBA" id="ARBA00004167"/>
    </source>
</evidence>
<feature type="binding site" evidence="28">
    <location>
        <position position="729"/>
    </location>
    <ligand>
        <name>substrate</name>
    </ligand>
</feature>
<dbReference type="GO" id="GO:0009055">
    <property type="term" value="F:electron transfer activity"/>
    <property type="evidence" value="ECO:0007669"/>
    <property type="project" value="TreeGrafter"/>
</dbReference>
<dbReference type="GO" id="GO:0016705">
    <property type="term" value="F:oxidoreductase activity, acting on paired donors, with incorporation or reduction of molecular oxygen"/>
    <property type="evidence" value="ECO:0007669"/>
    <property type="project" value="InterPro"/>
</dbReference>
<dbReference type="GO" id="GO:0016132">
    <property type="term" value="P:brassinosteroid biosynthetic process"/>
    <property type="evidence" value="ECO:0007669"/>
    <property type="project" value="UniProtKB-KW"/>
</dbReference>
<evidence type="ECO:0000256" key="12">
    <source>
        <dbReference type="ARBA" id="ARBA00022792"/>
    </source>
</evidence>
<dbReference type="FunFam" id="3.50.50.60:FF:000405">
    <property type="entry name" value="Succinate dehydrogenase [ubiquinone] flavoprotein subunit, mitochondrial"/>
    <property type="match status" value="1"/>
</dbReference>
<evidence type="ECO:0000256" key="6">
    <source>
        <dbReference type="ARBA" id="ARBA00011313"/>
    </source>
</evidence>
<dbReference type="GO" id="GO:0004497">
    <property type="term" value="F:monooxygenase activity"/>
    <property type="evidence" value="ECO:0007669"/>
    <property type="project" value="InterPro"/>
</dbReference>
<dbReference type="NCBIfam" id="TIGR01812">
    <property type="entry name" value="sdhA_frdA_Gneg"/>
    <property type="match status" value="1"/>
</dbReference>
<dbReference type="InterPro" id="IPR027477">
    <property type="entry name" value="Succ_DH/fumarate_Rdtase_cat_sf"/>
</dbReference>
<feature type="binding site" evidence="29">
    <location>
        <begin position="500"/>
        <end position="505"/>
    </location>
    <ligand>
        <name>FAD</name>
        <dbReference type="ChEBI" id="CHEBI:57692"/>
    </ligand>
</feature>
<comment type="similarity">
    <text evidence="5">Belongs to the cytochrome P450 family.</text>
</comment>
<dbReference type="GO" id="GO:0045273">
    <property type="term" value="C:respiratory chain complex II (succinate dehydrogenase)"/>
    <property type="evidence" value="ECO:0007669"/>
    <property type="project" value="UniProtKB-ARBA"/>
</dbReference>
<feature type="binding site" evidence="28">
    <location>
        <position position="840"/>
    </location>
    <ligand>
        <name>substrate</name>
    </ligand>
</feature>
<keyword evidence="18 31" id="KW-0560">Oxidoreductase</keyword>
<dbReference type="InterPro" id="IPR011281">
    <property type="entry name" value="Succ_DH_flav_su_fwd"/>
</dbReference>
<evidence type="ECO:0000256" key="11">
    <source>
        <dbReference type="ARBA" id="ARBA00022723"/>
    </source>
</evidence>
<keyword evidence="11 26" id="KW-0479">Metal-binding</keyword>
<dbReference type="InterPro" id="IPR003952">
    <property type="entry name" value="FRD_SDH_FAD_BS"/>
</dbReference>
<feature type="binding site" evidence="29">
    <location>
        <begin position="890"/>
        <end position="891"/>
    </location>
    <ligand>
        <name>FAD</name>
        <dbReference type="ChEBI" id="CHEBI:57692"/>
    </ligand>
</feature>
<keyword evidence="7 31" id="KW-0813">Transport</keyword>
<feature type="modified residue" description="Tele-8alpha-FAD histidine" evidence="30">
    <location>
        <position position="531"/>
    </location>
</feature>
<evidence type="ECO:0000256" key="10">
    <source>
        <dbReference type="ARBA" id="ARBA00022692"/>
    </source>
</evidence>
<feature type="active site" description="Proton acceptor" evidence="27">
    <location>
        <position position="773"/>
    </location>
</feature>
<evidence type="ECO:0000256" key="28">
    <source>
        <dbReference type="PIRSR" id="PIRSR611281-2"/>
    </source>
</evidence>
<evidence type="ECO:0000256" key="25">
    <source>
        <dbReference type="ARBA" id="ARBA00084112"/>
    </source>
</evidence>
<name>A0A5N6QLC6_9ROSI</name>
<dbReference type="PRINTS" id="PR00385">
    <property type="entry name" value="P450"/>
</dbReference>
<keyword evidence="8 31" id="KW-0816">Tricarboxylic acid cycle</keyword>
<dbReference type="InterPro" id="IPR037099">
    <property type="entry name" value="Fum_R/Succ_DH_flav-like_C_sf"/>
</dbReference>
<dbReference type="Pfam" id="PF00067">
    <property type="entry name" value="p450"/>
    <property type="match status" value="1"/>
</dbReference>
<evidence type="ECO:0000256" key="20">
    <source>
        <dbReference type="ARBA" id="ARBA00023128"/>
    </source>
</evidence>
<evidence type="ECO:0000256" key="22">
    <source>
        <dbReference type="ARBA" id="ARBA00049220"/>
    </source>
</evidence>
<dbReference type="InterPro" id="IPR036396">
    <property type="entry name" value="Cyt_P450_sf"/>
</dbReference>
<dbReference type="Pfam" id="PF02910">
    <property type="entry name" value="Succ_DH_flav_C"/>
    <property type="match status" value="1"/>
</dbReference>
<evidence type="ECO:0000256" key="29">
    <source>
        <dbReference type="PIRSR" id="PIRSR611281-3"/>
    </source>
</evidence>
<reference evidence="35 36" key="1">
    <citation type="submission" date="2019-06" db="EMBL/GenBank/DDBJ databases">
        <title>A chromosomal-level reference genome of Carpinus fangiana (Coryloideae, Betulaceae).</title>
        <authorList>
            <person name="Yang X."/>
            <person name="Wang Z."/>
            <person name="Zhang L."/>
            <person name="Hao G."/>
            <person name="Liu J."/>
            <person name="Yang Y."/>
        </authorList>
    </citation>
    <scope>NUCLEOTIDE SEQUENCE [LARGE SCALE GENOMIC DNA]</scope>
    <source>
        <strain evidence="35">Cfa_2016G</strain>
        <tissue evidence="35">Leaf</tissue>
    </source>
</reference>
<organism evidence="35 36">
    <name type="scientific">Carpinus fangiana</name>
    <dbReference type="NCBI Taxonomy" id="176857"/>
    <lineage>
        <taxon>Eukaryota</taxon>
        <taxon>Viridiplantae</taxon>
        <taxon>Streptophyta</taxon>
        <taxon>Embryophyta</taxon>
        <taxon>Tracheophyta</taxon>
        <taxon>Spermatophyta</taxon>
        <taxon>Magnoliopsida</taxon>
        <taxon>eudicotyledons</taxon>
        <taxon>Gunneridae</taxon>
        <taxon>Pentapetalae</taxon>
        <taxon>rosids</taxon>
        <taxon>fabids</taxon>
        <taxon>Fagales</taxon>
        <taxon>Betulaceae</taxon>
        <taxon>Carpinus</taxon>
    </lineage>
</organism>
<evidence type="ECO:0000256" key="4">
    <source>
        <dbReference type="ARBA" id="ARBA00008040"/>
    </source>
</evidence>
<feature type="transmembrane region" description="Helical" evidence="32">
    <location>
        <begin position="6"/>
        <end position="24"/>
    </location>
</feature>
<evidence type="ECO:0000256" key="16">
    <source>
        <dbReference type="ARBA" id="ARBA00022982"/>
    </source>
</evidence>
<evidence type="ECO:0000256" key="31">
    <source>
        <dbReference type="RuleBase" id="RU362051"/>
    </source>
</evidence>
<evidence type="ECO:0000256" key="2">
    <source>
        <dbReference type="ARBA" id="ARBA00004443"/>
    </source>
</evidence>
<gene>
    <name evidence="35" type="ORF">FH972_004301</name>
</gene>
<dbReference type="GO" id="GO:0020037">
    <property type="term" value="F:heme binding"/>
    <property type="evidence" value="ECO:0007669"/>
    <property type="project" value="InterPro"/>
</dbReference>
<evidence type="ECO:0000313" key="35">
    <source>
        <dbReference type="EMBL" id="KAE7999917.1"/>
    </source>
</evidence>
<keyword evidence="19 26" id="KW-0408">Iron</keyword>
<comment type="pathway">
    <text evidence="3 31">Carbohydrate metabolism; tricarboxylic acid cycle; fumarate from succinate (eukaryal route): step 1/1.</text>
</comment>
<evidence type="ECO:0000256" key="5">
    <source>
        <dbReference type="ARBA" id="ARBA00010617"/>
    </source>
</evidence>
<dbReference type="FunFam" id="3.50.50.60:FF:000482">
    <property type="entry name" value="Succinate dehydrogenase complex, subunit A, flavoprotein (Fp)"/>
    <property type="match status" value="1"/>
</dbReference>
<dbReference type="InterPro" id="IPR014006">
    <property type="entry name" value="Succ_Dhase_FrdA_Gneg"/>
</dbReference>
<dbReference type="Gene3D" id="3.50.50.60">
    <property type="entry name" value="FAD/NAD(P)-binding domain"/>
    <property type="match status" value="1"/>
</dbReference>
<keyword evidence="25" id="KW-1069">Brassinosteroid biosynthesis</keyword>
<dbReference type="PROSITE" id="PS00086">
    <property type="entry name" value="CYTOCHROME_P450"/>
    <property type="match status" value="1"/>
</dbReference>
<dbReference type="CDD" id="cd11043">
    <property type="entry name" value="CYP90-like"/>
    <property type="match status" value="1"/>
</dbReference>
<comment type="cofactor">
    <cofactor evidence="26">
        <name>heme</name>
        <dbReference type="ChEBI" id="CHEBI:30413"/>
    </cofactor>
</comment>
<evidence type="ECO:0000256" key="27">
    <source>
        <dbReference type="PIRSR" id="PIRSR611281-1"/>
    </source>
</evidence>
<keyword evidence="17 32" id="KW-1133">Transmembrane helix</keyword>
<keyword evidence="36" id="KW-1185">Reference proteome</keyword>
<comment type="catalytic activity">
    <reaction evidence="22 31">
        <text>a quinone + succinate = fumarate + a quinol</text>
        <dbReference type="Rhea" id="RHEA:40523"/>
        <dbReference type="ChEBI" id="CHEBI:24646"/>
        <dbReference type="ChEBI" id="CHEBI:29806"/>
        <dbReference type="ChEBI" id="CHEBI:30031"/>
        <dbReference type="ChEBI" id="CHEBI:132124"/>
        <dbReference type="EC" id="1.3.5.1"/>
    </reaction>
</comment>
<accession>A0A5N6QLC6</accession>
<evidence type="ECO:0000256" key="26">
    <source>
        <dbReference type="PIRSR" id="PIRSR602401-1"/>
    </source>
</evidence>
<sequence length="1078" mass="120519">MPDSVLILCSLPSIIALLLIFILIKRKQRRLNLPPGNMGWPFLGETIGYLKPYSATSVGEFMEQHISRYGKIYKSNLFGEPTIVSADAGLNRFILQNEGRLFECSYPRSIGGILGKWSMLVLVGDMHRDMRSISLNFLSHARLRTHLLREVEKHTLLVLNSWKENSTFSAQDEAKKFTFNLMAKHIMSMDPGMPETEQLKKEYVTFMKGVVSAPLNFPGTAYRRALQSRSTILKFIERKMEDRIQKMKEGGEDMEDDDLLGWVLKHSNLSTEQILDLILSLLFAGHETSSVAIALAIYFLQGCPTAIQQLREEHLEIARHKKQSGEKEINWDDYRKMDFTQCVINETLRLGNVVRFLHRKALKDVRYRGYDIPCGWKVLPVIAAVHLDALLFDQPRQFNPWRWQNNGTRESSSSCPSMTTSNNYLPFGGGPRLCAGSELAKLEMAVFIHHLVLNYHWELADMDQAFAFPFVDFPKGLPIRTAGGSSYTVVDHTYDAVVVGAGGAGLRAAIGLSEHGFNTACITKLFPTRSHTVAAQGGINAALGNMTEDDWRWHMYDTVKGSDWLGDQDAIQYMCREAPKAVIELENYGLPFSRTEDGRIYQRAFGGQSLNFGKGGQAYRCACAADRTGHALLHTLYGQAMKHSTQFFVEYFALDLLMNSDGSCQGVIALNMEDGTLHRFHSASTILATGGYGRAYFSATSAHTCTGDGNAMVARAGLPLEDLEFVQFHPTGIYGAGCLITEGSRGEGGILRNSEGERFMERYAPTAKDLASRDVVSRSMTMEIREGRGVGPLKDHIYLHLNHLPPEVLQERLPGISETAAIFAGVDVTKEPIPVLPTVHYNMGGIPTNYHGEVVTINGDDPDAVVPGLMAAGEAACASVHGANRLGANSLLDIVVFGRACANRVAEIHRPGEKQKPLEKDAGEKTIAWLDKIRNSNGSILTSQIRLNMQRVMQSNAAVFRTQETLEEGCQLIDKTWESFHDVKLKDRSLIWNSDLIETIELENLLINACITMHSAEARKESRGAHAREDFTKRDDENWMKHTVGFWENEKVRLDYRPVHLNTLDDEIESFPPKARVY</sequence>
<comment type="subunit">
    <text evidence="6">Component of complex II composed of eight subunits in plants: four classical SDH subunits SDH1, SDH2, SDH3 and SDH4 (a flavoprotein (FP), an iron-sulfur protein (IP), and a cytochrome b composed of a large and a small subunit.), as well as four subunits unknown in mitochondria from bacteria and heterotrophic eukaryotes.</text>
</comment>
<keyword evidence="20" id="KW-0496">Mitochondrion</keyword>
<dbReference type="GO" id="GO:0006121">
    <property type="term" value="P:mitochondrial electron transport, succinate to ubiquinone"/>
    <property type="evidence" value="ECO:0007669"/>
    <property type="project" value="UniProtKB-ARBA"/>
</dbReference>
<keyword evidence="21 31" id="KW-0472">Membrane</keyword>
<dbReference type="Gene3D" id="1.10.630.10">
    <property type="entry name" value="Cytochrome P450"/>
    <property type="match status" value="1"/>
</dbReference>
<keyword evidence="25" id="KW-0444">Lipid biosynthesis</keyword>
<comment type="cofactor">
    <cofactor evidence="29">
        <name>FAD</name>
        <dbReference type="ChEBI" id="CHEBI:57692"/>
    </cofactor>
    <text evidence="29">Flavinylated by SdhE, about 5% flavinylation occurs in the absence of SdhE.</text>
</comment>
<dbReference type="Gene3D" id="4.10.80.40">
    <property type="entry name" value="succinate dehydrogenase protein domain"/>
    <property type="match status" value="1"/>
</dbReference>
<evidence type="ECO:0000256" key="30">
    <source>
        <dbReference type="PIRSR" id="PIRSR611281-4"/>
    </source>
</evidence>
<evidence type="ECO:0000256" key="32">
    <source>
        <dbReference type="SAM" id="Phobius"/>
    </source>
</evidence>
<evidence type="ECO:0000256" key="17">
    <source>
        <dbReference type="ARBA" id="ARBA00022989"/>
    </source>
</evidence>
<dbReference type="GO" id="GO:0008177">
    <property type="term" value="F:succinate dehydrogenase (quinone) activity"/>
    <property type="evidence" value="ECO:0007669"/>
    <property type="project" value="UniProtKB-EC"/>
</dbReference>
<dbReference type="Gene3D" id="3.90.700.10">
    <property type="entry name" value="Succinate dehydrogenase/fumarate reductase flavoprotein, catalytic domain"/>
    <property type="match status" value="1"/>
</dbReference>
<dbReference type="GO" id="GO:0005506">
    <property type="term" value="F:iron ion binding"/>
    <property type="evidence" value="ECO:0007669"/>
    <property type="project" value="InterPro"/>
</dbReference>
<dbReference type="Proteomes" id="UP000327013">
    <property type="component" value="Chromosome 1"/>
</dbReference>
<proteinExistence type="inferred from homology"/>
<comment type="function">
    <text evidence="24 31">Flavoprotein (FP) subunit of succinate dehydrogenase (SDH) that is involved in complex II of the mitochondrial electron transport chain and is responsible for transferring electrons from succinate to ubiquinone (coenzyme Q).</text>
</comment>
<feature type="binding site" evidence="28">
    <location>
        <position position="741"/>
    </location>
    <ligand>
        <name>substrate</name>
    </ligand>
</feature>
<evidence type="ECO:0000256" key="24">
    <source>
        <dbReference type="ARBA" id="ARBA00059077"/>
    </source>
</evidence>
<evidence type="ECO:0000313" key="36">
    <source>
        <dbReference type="Proteomes" id="UP000327013"/>
    </source>
</evidence>
<keyword evidence="13 29" id="KW-0274">FAD</keyword>